<proteinExistence type="predicted"/>
<name>A0ABP1H4W2_9EUKA</name>
<keyword evidence="1" id="KW-1133">Transmembrane helix</keyword>
<evidence type="ECO:0000256" key="1">
    <source>
        <dbReference type="SAM" id="Phobius"/>
    </source>
</evidence>
<evidence type="ECO:0000313" key="2">
    <source>
        <dbReference type="EMBL" id="CAL5986144.1"/>
    </source>
</evidence>
<dbReference type="Proteomes" id="UP001642409">
    <property type="component" value="Unassembled WGS sequence"/>
</dbReference>
<keyword evidence="1" id="KW-0472">Membrane</keyword>
<gene>
    <name evidence="2" type="ORF">HINF_LOCUS9277</name>
</gene>
<keyword evidence="3" id="KW-1185">Reference proteome</keyword>
<sequence length="126" mass="14845">MNQNKFSISHISYAKLNILLRIVQLAILRILVQAYVIILEATIEPDGKNWYHYANVQYREKFNDENNYFRLQSGILDSFQVTFVRNYALLDLYITQLWFSIVCGSYNTLTAPFSVVTNDGHFQLYY</sequence>
<keyword evidence="1" id="KW-0812">Transmembrane</keyword>
<dbReference type="EMBL" id="CAXDID020000019">
    <property type="protein sequence ID" value="CAL5986144.1"/>
    <property type="molecule type" value="Genomic_DNA"/>
</dbReference>
<accession>A0ABP1H4W2</accession>
<organism evidence="2 3">
    <name type="scientific">Hexamita inflata</name>
    <dbReference type="NCBI Taxonomy" id="28002"/>
    <lineage>
        <taxon>Eukaryota</taxon>
        <taxon>Metamonada</taxon>
        <taxon>Diplomonadida</taxon>
        <taxon>Hexamitidae</taxon>
        <taxon>Hexamitinae</taxon>
        <taxon>Hexamita</taxon>
    </lineage>
</organism>
<reference evidence="2 3" key="1">
    <citation type="submission" date="2024-07" db="EMBL/GenBank/DDBJ databases">
        <authorList>
            <person name="Akdeniz Z."/>
        </authorList>
    </citation>
    <scope>NUCLEOTIDE SEQUENCE [LARGE SCALE GENOMIC DNA]</scope>
</reference>
<evidence type="ECO:0000313" key="3">
    <source>
        <dbReference type="Proteomes" id="UP001642409"/>
    </source>
</evidence>
<protein>
    <submittedName>
        <fullName evidence="2">Hypothetical_protein</fullName>
    </submittedName>
</protein>
<comment type="caution">
    <text evidence="2">The sequence shown here is derived from an EMBL/GenBank/DDBJ whole genome shotgun (WGS) entry which is preliminary data.</text>
</comment>
<feature type="transmembrane region" description="Helical" evidence="1">
    <location>
        <begin position="18"/>
        <end position="38"/>
    </location>
</feature>